<accession>L8HJN2</accession>
<feature type="signal peptide" evidence="4">
    <location>
        <begin position="1"/>
        <end position="22"/>
    </location>
</feature>
<feature type="transmembrane region" description="Helical" evidence="3">
    <location>
        <begin position="381"/>
        <end position="402"/>
    </location>
</feature>
<keyword evidence="3" id="KW-0812">Transmembrane</keyword>
<keyword evidence="3" id="KW-1133">Transmembrane helix</keyword>
<dbReference type="EMBL" id="KB007805">
    <property type="protein sequence ID" value="ELR25417.1"/>
    <property type="molecule type" value="Genomic_DNA"/>
</dbReference>
<evidence type="ECO:0000256" key="4">
    <source>
        <dbReference type="SAM" id="SignalP"/>
    </source>
</evidence>
<dbReference type="Gene3D" id="2.120.10.80">
    <property type="entry name" value="Kelch-type beta propeller"/>
    <property type="match status" value="1"/>
</dbReference>
<dbReference type="GeneID" id="14926470"/>
<keyword evidence="1" id="KW-0880">Kelch repeat</keyword>
<dbReference type="PANTHER" id="PTHR46093">
    <property type="entry name" value="ACYL-COA-BINDING DOMAIN-CONTAINING PROTEIN 5"/>
    <property type="match status" value="1"/>
</dbReference>
<dbReference type="RefSeq" id="XP_004368172.1">
    <property type="nucleotide sequence ID" value="XM_004368115.1"/>
</dbReference>
<evidence type="ECO:0000256" key="2">
    <source>
        <dbReference type="ARBA" id="ARBA00022737"/>
    </source>
</evidence>
<dbReference type="InterPro" id="IPR011043">
    <property type="entry name" value="Gal_Oxase/kelch_b-propeller"/>
</dbReference>
<gene>
    <name evidence="5" type="ORF">ACA1_293880</name>
</gene>
<evidence type="ECO:0000256" key="3">
    <source>
        <dbReference type="SAM" id="Phobius"/>
    </source>
</evidence>
<dbReference type="SUPFAM" id="SSF50965">
    <property type="entry name" value="Galactose oxidase, central domain"/>
    <property type="match status" value="1"/>
</dbReference>
<dbReference type="AlphaFoldDB" id="L8HJN2"/>
<dbReference type="PANTHER" id="PTHR46093:SF18">
    <property type="entry name" value="FIBRONECTIN TYPE-III DOMAIN-CONTAINING PROTEIN"/>
    <property type="match status" value="1"/>
</dbReference>
<evidence type="ECO:0000313" key="6">
    <source>
        <dbReference type="Proteomes" id="UP000011083"/>
    </source>
</evidence>
<organism evidence="5 6">
    <name type="scientific">Acanthamoeba castellanii (strain ATCC 30010 / Neff)</name>
    <dbReference type="NCBI Taxonomy" id="1257118"/>
    <lineage>
        <taxon>Eukaryota</taxon>
        <taxon>Amoebozoa</taxon>
        <taxon>Discosea</taxon>
        <taxon>Longamoebia</taxon>
        <taxon>Centramoebida</taxon>
        <taxon>Acanthamoebidae</taxon>
        <taxon>Acanthamoeba</taxon>
    </lineage>
</organism>
<dbReference type="VEuPathDB" id="AmoebaDB:ACA1_293880"/>
<name>L8HJN2_ACACF</name>
<dbReference type="InterPro" id="IPR015915">
    <property type="entry name" value="Kelch-typ_b-propeller"/>
</dbReference>
<keyword evidence="4" id="KW-0732">Signal</keyword>
<sequence>MARASTFFILLVVAVLVATVAAKINYRRFATHPVADGADYPIDREGTVFWGVGGTNIYFAGGVNTLYPTATDFTAFTDIYTYDTANNKFIKAQVPLPGPSYFGAGGHVQGCLVIFSGRTNTQPTPWTYFSDLYVVNFTNSITSPTVKLVTLKTPVTPRAFHSAAVFRNQLYVFGGVTGPDGSTSIERNELFLAIDIRNGSVTKLPCDDSDCPASAPVSPAMYLDASEELIYVYSGMETDFQTWGDNSHIHIYDMIDKEWKDPVTVQYRNNFVFNGLSNTLQADNELLIIGGDHGATGSHAESHMLDLMQNPPLVVAIEHGSLPQKCESQTFVGVDAKGNIWAYGGATYANSSAPTAISYCHGVVTMQFYQDPNKVGAGTKWFVGIAMLLVTAAIAGVTVYLYKKSSARRDYVEIP</sequence>
<evidence type="ECO:0000313" key="5">
    <source>
        <dbReference type="EMBL" id="ELR25417.1"/>
    </source>
</evidence>
<evidence type="ECO:0000256" key="1">
    <source>
        <dbReference type="ARBA" id="ARBA00022441"/>
    </source>
</evidence>
<reference evidence="5 6" key="1">
    <citation type="journal article" date="2013" name="Genome Biol.">
        <title>Genome of Acanthamoeba castellanii highlights extensive lateral gene transfer and early evolution of tyrosine kinase signaling.</title>
        <authorList>
            <person name="Clarke M."/>
            <person name="Lohan A.J."/>
            <person name="Liu B."/>
            <person name="Lagkouvardos I."/>
            <person name="Roy S."/>
            <person name="Zafar N."/>
            <person name="Bertelli C."/>
            <person name="Schilde C."/>
            <person name="Kianianmomeni A."/>
            <person name="Burglin T.R."/>
            <person name="Frech C."/>
            <person name="Turcotte B."/>
            <person name="Kopec K.O."/>
            <person name="Synnott J.M."/>
            <person name="Choo C."/>
            <person name="Paponov I."/>
            <person name="Finkler A."/>
            <person name="Soon Heng Tan C."/>
            <person name="Hutchins A.P."/>
            <person name="Weinmeier T."/>
            <person name="Rattei T."/>
            <person name="Chu J.S."/>
            <person name="Gimenez G."/>
            <person name="Irimia M."/>
            <person name="Rigden D.J."/>
            <person name="Fitzpatrick D.A."/>
            <person name="Lorenzo-Morales J."/>
            <person name="Bateman A."/>
            <person name="Chiu C.H."/>
            <person name="Tang P."/>
            <person name="Hegemann P."/>
            <person name="Fromm H."/>
            <person name="Raoult D."/>
            <person name="Greub G."/>
            <person name="Miranda-Saavedra D."/>
            <person name="Chen N."/>
            <person name="Nash P."/>
            <person name="Ginger M.L."/>
            <person name="Horn M."/>
            <person name="Schaap P."/>
            <person name="Caler L."/>
            <person name="Loftus B."/>
        </authorList>
    </citation>
    <scope>NUCLEOTIDE SEQUENCE [LARGE SCALE GENOMIC DNA]</scope>
    <source>
        <strain evidence="5 6">Neff</strain>
    </source>
</reference>
<protein>
    <recommendedName>
        <fullName evidence="7">Galactose oxidase</fullName>
    </recommendedName>
</protein>
<keyword evidence="6" id="KW-1185">Reference proteome</keyword>
<keyword evidence="2" id="KW-0677">Repeat</keyword>
<keyword evidence="3" id="KW-0472">Membrane</keyword>
<feature type="chain" id="PRO_5003990760" description="Galactose oxidase" evidence="4">
    <location>
        <begin position="23"/>
        <end position="415"/>
    </location>
</feature>
<proteinExistence type="predicted"/>
<dbReference type="KEGG" id="acan:ACA1_293880"/>
<evidence type="ECO:0008006" key="7">
    <source>
        <dbReference type="Google" id="ProtNLM"/>
    </source>
</evidence>
<dbReference type="OrthoDB" id="10250130at2759"/>
<dbReference type="Proteomes" id="UP000011083">
    <property type="component" value="Unassembled WGS sequence"/>
</dbReference>
<dbReference type="Pfam" id="PF24681">
    <property type="entry name" value="Kelch_KLHDC2_KLHL20_DRC7"/>
    <property type="match status" value="1"/>
</dbReference>